<dbReference type="GO" id="GO:0004140">
    <property type="term" value="F:dephospho-CoA kinase activity"/>
    <property type="evidence" value="ECO:0007669"/>
    <property type="project" value="TreeGrafter"/>
</dbReference>
<evidence type="ECO:0000313" key="3">
    <source>
        <dbReference type="Proteomes" id="UP001152649"/>
    </source>
</evidence>
<dbReference type="Pfam" id="PF01467">
    <property type="entry name" value="CTP_transf_like"/>
    <property type="match status" value="1"/>
</dbReference>
<name>A0A9W4N4B8_9EURO</name>
<dbReference type="SUPFAM" id="SSF52374">
    <property type="entry name" value="Nucleotidylyl transferase"/>
    <property type="match status" value="1"/>
</dbReference>
<feature type="domain" description="Cytidyltransferase-like" evidence="1">
    <location>
        <begin position="201"/>
        <end position="378"/>
    </location>
</feature>
<accession>A0A9W4N4B8</accession>
<dbReference type="Proteomes" id="UP001152649">
    <property type="component" value="Unassembled WGS sequence"/>
</dbReference>
<sequence>MSADRNPSALLLLPPPPAFSFDQVKETFGPSLINVLTKLSDGLDASKLHVLDIALVVPIPPEGKPRAKVFAQLQQYLTSMYSLVGVICATQNIELDVPGGIDTRVVFVNANGRPLTQASDSPQFGPVLDLQSLANSGREWDHIFHPSNLIGKELANSFAKAQSRGDTAARLQAIASNPDWTVPEPLLIPDHQPSKPHSSVIVGGTFDHLHLGHKLLLTAEALALDPSDQDARLIVGVTGDALLVNKKHAEFLEDWEQRWQSTASFLSAIMDFTPGQEPPKIERSTEPKTVLVNIQPKLTFEFVEISDPFGPTITKEDIDVIVVSRETRSGGAAVNDERIKKGWKALTVFEVDVLQSGDSVTTTENFESKISSTEIRRRRAHLSKV</sequence>
<gene>
    <name evidence="2" type="ORF">PSALAMII_LOCUS699</name>
</gene>
<protein>
    <recommendedName>
        <fullName evidence="1">Cytidyltransferase-like domain-containing protein</fullName>
    </recommendedName>
</protein>
<dbReference type="Gene3D" id="3.40.50.620">
    <property type="entry name" value="HUPs"/>
    <property type="match status" value="1"/>
</dbReference>
<evidence type="ECO:0000313" key="2">
    <source>
        <dbReference type="EMBL" id="CAG8250338.1"/>
    </source>
</evidence>
<dbReference type="AlphaFoldDB" id="A0A9W4N4B8"/>
<dbReference type="InterPro" id="IPR004821">
    <property type="entry name" value="Cyt_trans-like"/>
</dbReference>
<dbReference type="PANTHER" id="PTHR10695">
    <property type="entry name" value="DEPHOSPHO-COA KINASE-RELATED"/>
    <property type="match status" value="1"/>
</dbReference>
<dbReference type="OrthoDB" id="330671at2759"/>
<reference evidence="2" key="1">
    <citation type="submission" date="2021-07" db="EMBL/GenBank/DDBJ databases">
        <authorList>
            <person name="Branca A.L. A."/>
        </authorList>
    </citation>
    <scope>NUCLEOTIDE SEQUENCE</scope>
</reference>
<keyword evidence="3" id="KW-1185">Reference proteome</keyword>
<evidence type="ECO:0000259" key="1">
    <source>
        <dbReference type="Pfam" id="PF01467"/>
    </source>
</evidence>
<dbReference type="EMBL" id="CAJVPG010000022">
    <property type="protein sequence ID" value="CAG8250338.1"/>
    <property type="molecule type" value="Genomic_DNA"/>
</dbReference>
<dbReference type="PANTHER" id="PTHR10695:SF46">
    <property type="entry name" value="BIFUNCTIONAL COENZYME A SYNTHASE-RELATED"/>
    <property type="match status" value="1"/>
</dbReference>
<comment type="caution">
    <text evidence="2">The sequence shown here is derived from an EMBL/GenBank/DDBJ whole genome shotgun (WGS) entry which is preliminary data.</text>
</comment>
<dbReference type="GO" id="GO:0015937">
    <property type="term" value="P:coenzyme A biosynthetic process"/>
    <property type="evidence" value="ECO:0007669"/>
    <property type="project" value="TreeGrafter"/>
</dbReference>
<organism evidence="2 3">
    <name type="scientific">Penicillium salamii</name>
    <dbReference type="NCBI Taxonomy" id="1612424"/>
    <lineage>
        <taxon>Eukaryota</taxon>
        <taxon>Fungi</taxon>
        <taxon>Dikarya</taxon>
        <taxon>Ascomycota</taxon>
        <taxon>Pezizomycotina</taxon>
        <taxon>Eurotiomycetes</taxon>
        <taxon>Eurotiomycetidae</taxon>
        <taxon>Eurotiales</taxon>
        <taxon>Aspergillaceae</taxon>
        <taxon>Penicillium</taxon>
    </lineage>
</organism>
<proteinExistence type="predicted"/>
<dbReference type="InterPro" id="IPR014729">
    <property type="entry name" value="Rossmann-like_a/b/a_fold"/>
</dbReference>